<feature type="compositionally biased region" description="Basic residues" evidence="1">
    <location>
        <begin position="144"/>
        <end position="155"/>
    </location>
</feature>
<evidence type="ECO:0000256" key="1">
    <source>
        <dbReference type="SAM" id="MobiDB-lite"/>
    </source>
</evidence>
<feature type="region of interest" description="Disordered" evidence="1">
    <location>
        <begin position="90"/>
        <end position="198"/>
    </location>
</feature>
<dbReference type="WBParaSite" id="L893_g16799.t1">
    <property type="protein sequence ID" value="L893_g16799.t1"/>
    <property type="gene ID" value="L893_g16799"/>
</dbReference>
<dbReference type="AlphaFoldDB" id="A0A1I7YJ11"/>
<reference evidence="3" key="1">
    <citation type="submission" date="2016-11" db="UniProtKB">
        <authorList>
            <consortium name="WormBaseParasite"/>
        </authorList>
    </citation>
    <scope>IDENTIFICATION</scope>
</reference>
<evidence type="ECO:0000313" key="2">
    <source>
        <dbReference type="Proteomes" id="UP000095287"/>
    </source>
</evidence>
<sequence length="229" mass="25823">MGNDDQNKRVDLRFLISDPFPSSRRCFQRDRWLAERVKDAISGDGVPKCDPPLLARPDPRIDFTLQRIVRDDKVRQRRTGLKIPELLHRRRRSAAVPHRSERRKHLQPLRHGRTGQAKCQRHEASAGARARLQHEDPPELPTHPRTRKTVPRWKSSRTPSDHSVPLSSSAKTTNVANATESTACYSPRSASRCMSSDRPEYDLPAAAVRSRSVWSRCPSLASAGCAGST</sequence>
<keyword evidence="2" id="KW-1185">Reference proteome</keyword>
<feature type="compositionally biased region" description="Basic residues" evidence="1">
    <location>
        <begin position="100"/>
        <end position="113"/>
    </location>
</feature>
<organism evidence="2 3">
    <name type="scientific">Steinernema glaseri</name>
    <dbReference type="NCBI Taxonomy" id="37863"/>
    <lineage>
        <taxon>Eukaryota</taxon>
        <taxon>Metazoa</taxon>
        <taxon>Ecdysozoa</taxon>
        <taxon>Nematoda</taxon>
        <taxon>Chromadorea</taxon>
        <taxon>Rhabditida</taxon>
        <taxon>Tylenchina</taxon>
        <taxon>Panagrolaimomorpha</taxon>
        <taxon>Strongyloidoidea</taxon>
        <taxon>Steinernematidae</taxon>
        <taxon>Steinernema</taxon>
    </lineage>
</organism>
<feature type="compositionally biased region" description="Polar residues" evidence="1">
    <location>
        <begin position="165"/>
        <end position="194"/>
    </location>
</feature>
<evidence type="ECO:0000313" key="3">
    <source>
        <dbReference type="WBParaSite" id="L893_g16799.t1"/>
    </source>
</evidence>
<protein>
    <submittedName>
        <fullName evidence="3">NGF domain-containing protein</fullName>
    </submittedName>
</protein>
<dbReference type="Proteomes" id="UP000095287">
    <property type="component" value="Unplaced"/>
</dbReference>
<proteinExistence type="predicted"/>
<name>A0A1I7YJ11_9BILA</name>
<accession>A0A1I7YJ11</accession>